<dbReference type="OMA" id="CNYMISA"/>
<name>A0A0R3PL08_ANGCS</name>
<evidence type="ECO:0000259" key="3">
    <source>
        <dbReference type="PROSITE" id="PS01180"/>
    </source>
</evidence>
<gene>
    <name evidence="4" type="ORF">ACOC_LOCUS5366</name>
</gene>
<evidence type="ECO:0000256" key="1">
    <source>
        <dbReference type="ARBA" id="ARBA00023157"/>
    </source>
</evidence>
<dbReference type="SUPFAM" id="SSF49854">
    <property type="entry name" value="Spermadhesin, CUB domain"/>
    <property type="match status" value="1"/>
</dbReference>
<sequence>MFDKKKSFQPPGCGEDLMATNRKQMVNGSVGFGSDLRDHFDFCNYMISAPKGKKIVVDLEWVSYGYDRPGCIRGGVEIKAQKDQKLTGYRFCSQLGSGGPIVSSVNPLPLILFNRQGTMQTRVTYRYID</sequence>
<dbReference type="InterPro" id="IPR035914">
    <property type="entry name" value="Sperma_CUB_dom_sf"/>
</dbReference>
<reference evidence="6" key="1">
    <citation type="submission" date="2017-02" db="UniProtKB">
        <authorList>
            <consortium name="WormBaseParasite"/>
        </authorList>
    </citation>
    <scope>IDENTIFICATION</scope>
</reference>
<accession>A0A0R3PL08</accession>
<organism evidence="6">
    <name type="scientific">Angiostrongylus costaricensis</name>
    <name type="common">Nematode worm</name>
    <dbReference type="NCBI Taxonomy" id="334426"/>
    <lineage>
        <taxon>Eukaryota</taxon>
        <taxon>Metazoa</taxon>
        <taxon>Ecdysozoa</taxon>
        <taxon>Nematoda</taxon>
        <taxon>Chromadorea</taxon>
        <taxon>Rhabditida</taxon>
        <taxon>Rhabditina</taxon>
        <taxon>Rhabditomorpha</taxon>
        <taxon>Strongyloidea</taxon>
        <taxon>Metastrongylidae</taxon>
        <taxon>Angiostrongylus</taxon>
    </lineage>
</organism>
<evidence type="ECO:0000313" key="5">
    <source>
        <dbReference type="Proteomes" id="UP000267027"/>
    </source>
</evidence>
<evidence type="ECO:0000256" key="2">
    <source>
        <dbReference type="PROSITE-ProRule" id="PRU00059"/>
    </source>
</evidence>
<dbReference type="EMBL" id="UYYA01003866">
    <property type="protein sequence ID" value="VDM56951.1"/>
    <property type="molecule type" value="Genomic_DNA"/>
</dbReference>
<keyword evidence="1" id="KW-1015">Disulfide bond</keyword>
<dbReference type="AlphaFoldDB" id="A0A0R3PL08"/>
<evidence type="ECO:0000313" key="4">
    <source>
        <dbReference type="EMBL" id="VDM56951.1"/>
    </source>
</evidence>
<protein>
    <submittedName>
        <fullName evidence="6">CUB domain-containing protein</fullName>
    </submittedName>
</protein>
<keyword evidence="5" id="KW-1185">Reference proteome</keyword>
<dbReference type="Proteomes" id="UP000267027">
    <property type="component" value="Unassembled WGS sequence"/>
</dbReference>
<dbReference type="PROSITE" id="PS01180">
    <property type="entry name" value="CUB"/>
    <property type="match status" value="1"/>
</dbReference>
<reference evidence="4 5" key="2">
    <citation type="submission" date="2018-11" db="EMBL/GenBank/DDBJ databases">
        <authorList>
            <consortium name="Pathogen Informatics"/>
        </authorList>
    </citation>
    <scope>NUCLEOTIDE SEQUENCE [LARGE SCALE GENOMIC DNA]</scope>
    <source>
        <strain evidence="4 5">Costa Rica</strain>
    </source>
</reference>
<comment type="caution">
    <text evidence="2">Lacks conserved residue(s) required for the propagation of feature annotation.</text>
</comment>
<proteinExistence type="predicted"/>
<feature type="domain" description="CUB" evidence="3">
    <location>
        <begin position="13"/>
        <end position="129"/>
    </location>
</feature>
<dbReference type="InterPro" id="IPR000859">
    <property type="entry name" value="CUB_dom"/>
</dbReference>
<dbReference type="OrthoDB" id="5843017at2759"/>
<dbReference type="WBParaSite" id="ACOC_0000536501-mRNA-1">
    <property type="protein sequence ID" value="ACOC_0000536501-mRNA-1"/>
    <property type="gene ID" value="ACOC_0000536501"/>
</dbReference>
<evidence type="ECO:0000313" key="6">
    <source>
        <dbReference type="WBParaSite" id="ACOC_0000536501-mRNA-1"/>
    </source>
</evidence>